<sequence length="180" mass="20471">MTFPRECLQPGPKIWYHFLRFRLMPSSHYRLVHKERAILLHCMMKGRPLNVGRMIHQQVGVCAGHRNGGLWFPSLITQLCIAHGVSVEKHETKEPPSAAISTFVLARLLHDDAQEEEAAPAPAANAPHLGEPTAEPNSPDIVARLSSMEQRLSQVEVQQYESAQQMREFWKYTKQRDLAL</sequence>
<dbReference type="Pfam" id="PF20167">
    <property type="entry name" value="Transposase_32"/>
    <property type="match status" value="1"/>
</dbReference>
<dbReference type="InterPro" id="IPR046796">
    <property type="entry name" value="Transposase_32_dom"/>
</dbReference>
<evidence type="ECO:0000313" key="4">
    <source>
        <dbReference type="Proteomes" id="UP000030645"/>
    </source>
</evidence>
<name>W9RPD1_9ROSA</name>
<evidence type="ECO:0000313" key="3">
    <source>
        <dbReference type="EMBL" id="EXB63567.1"/>
    </source>
</evidence>
<feature type="domain" description="Putative plant transposon protein" evidence="2">
    <location>
        <begin position="2"/>
        <end position="85"/>
    </location>
</feature>
<keyword evidence="4" id="KW-1185">Reference proteome</keyword>
<protein>
    <recommendedName>
        <fullName evidence="2">Putative plant transposon protein domain-containing protein</fullName>
    </recommendedName>
</protein>
<evidence type="ECO:0000256" key="1">
    <source>
        <dbReference type="SAM" id="MobiDB-lite"/>
    </source>
</evidence>
<proteinExistence type="predicted"/>
<feature type="region of interest" description="Disordered" evidence="1">
    <location>
        <begin position="115"/>
        <end position="139"/>
    </location>
</feature>
<organism evidence="3 4">
    <name type="scientific">Morus notabilis</name>
    <dbReference type="NCBI Taxonomy" id="981085"/>
    <lineage>
        <taxon>Eukaryota</taxon>
        <taxon>Viridiplantae</taxon>
        <taxon>Streptophyta</taxon>
        <taxon>Embryophyta</taxon>
        <taxon>Tracheophyta</taxon>
        <taxon>Spermatophyta</taxon>
        <taxon>Magnoliopsida</taxon>
        <taxon>eudicotyledons</taxon>
        <taxon>Gunneridae</taxon>
        <taxon>Pentapetalae</taxon>
        <taxon>rosids</taxon>
        <taxon>fabids</taxon>
        <taxon>Rosales</taxon>
        <taxon>Moraceae</taxon>
        <taxon>Moreae</taxon>
        <taxon>Morus</taxon>
    </lineage>
</organism>
<accession>W9RPD1</accession>
<dbReference type="AlphaFoldDB" id="W9RPD1"/>
<dbReference type="EMBL" id="KE344491">
    <property type="protein sequence ID" value="EXB63567.1"/>
    <property type="molecule type" value="Genomic_DNA"/>
</dbReference>
<evidence type="ECO:0000259" key="2">
    <source>
        <dbReference type="Pfam" id="PF20167"/>
    </source>
</evidence>
<reference evidence="4" key="1">
    <citation type="submission" date="2013-01" db="EMBL/GenBank/DDBJ databases">
        <title>Draft Genome Sequence of a Mulberry Tree, Morus notabilis C.K. Schneid.</title>
        <authorList>
            <person name="He N."/>
            <person name="Zhao S."/>
        </authorList>
    </citation>
    <scope>NUCLEOTIDE SEQUENCE</scope>
</reference>
<gene>
    <name evidence="3" type="ORF">L484_026905</name>
</gene>
<dbReference type="Proteomes" id="UP000030645">
    <property type="component" value="Unassembled WGS sequence"/>
</dbReference>